<feature type="signal peptide" evidence="11">
    <location>
        <begin position="1"/>
        <end position="17"/>
    </location>
</feature>
<evidence type="ECO:0000256" key="8">
    <source>
        <dbReference type="ARBA" id="ARBA00023270"/>
    </source>
</evidence>
<dbReference type="GO" id="GO:0006096">
    <property type="term" value="P:glycolytic process"/>
    <property type="evidence" value="ECO:0007669"/>
    <property type="project" value="UniProtKB-UniPathway"/>
</dbReference>
<evidence type="ECO:0000256" key="3">
    <source>
        <dbReference type="ARBA" id="ARBA00010387"/>
    </source>
</evidence>
<evidence type="ECO:0000313" key="12">
    <source>
        <dbReference type="Proteomes" id="UP000035681"/>
    </source>
</evidence>
<feature type="chain" id="PRO_5005327005" description="Fructose-bisphosphate aldolase" evidence="11">
    <location>
        <begin position="18"/>
        <end position="376"/>
    </location>
</feature>
<comment type="catalytic activity">
    <reaction evidence="1 9">
        <text>beta-D-fructose 1,6-bisphosphate = D-glyceraldehyde 3-phosphate + dihydroxyacetone phosphate</text>
        <dbReference type="Rhea" id="RHEA:14729"/>
        <dbReference type="ChEBI" id="CHEBI:32966"/>
        <dbReference type="ChEBI" id="CHEBI:57642"/>
        <dbReference type="ChEBI" id="CHEBI:59776"/>
        <dbReference type="EC" id="4.1.2.13"/>
    </reaction>
</comment>
<dbReference type="PROSITE" id="PS00158">
    <property type="entry name" value="ALDOLASE_CLASS_I"/>
    <property type="match status" value="1"/>
</dbReference>
<reference evidence="13" key="1">
    <citation type="submission" date="2015-08" db="UniProtKB">
        <authorList>
            <consortium name="WormBaseParasite"/>
        </authorList>
    </citation>
    <scope>IDENTIFICATION</scope>
</reference>
<dbReference type="Proteomes" id="UP000035681">
    <property type="component" value="Unplaced"/>
</dbReference>
<dbReference type="InterPro" id="IPR013785">
    <property type="entry name" value="Aldolase_TIM"/>
</dbReference>
<dbReference type="UniPathway" id="UPA00109">
    <property type="reaction ID" value="UER00183"/>
</dbReference>
<keyword evidence="8" id="KW-0704">Schiff base</keyword>
<dbReference type="PANTHER" id="PTHR11627">
    <property type="entry name" value="FRUCTOSE-BISPHOSPHATE ALDOLASE"/>
    <property type="match status" value="1"/>
</dbReference>
<evidence type="ECO:0000256" key="11">
    <source>
        <dbReference type="SAM" id="SignalP"/>
    </source>
</evidence>
<evidence type="ECO:0000256" key="10">
    <source>
        <dbReference type="RuleBase" id="RU004257"/>
    </source>
</evidence>
<evidence type="ECO:0000313" key="13">
    <source>
        <dbReference type="WBParaSite" id="SSTP_0000096500.1"/>
    </source>
</evidence>
<accession>A0A0K0DUQ0</accession>
<keyword evidence="11" id="KW-0732">Signal</keyword>
<keyword evidence="6 9" id="KW-0324">Glycolysis</keyword>
<name>A0A0K0DUQ0_STRER</name>
<evidence type="ECO:0000256" key="6">
    <source>
        <dbReference type="ARBA" id="ARBA00023152"/>
    </source>
</evidence>
<dbReference type="SUPFAM" id="SSF51569">
    <property type="entry name" value="Aldolase"/>
    <property type="match status" value="1"/>
</dbReference>
<dbReference type="WBParaSite" id="SSTP_0000096500.1">
    <property type="protein sequence ID" value="SSTP_0000096500.1"/>
    <property type="gene ID" value="SSTP_0000096500"/>
</dbReference>
<dbReference type="AlphaFoldDB" id="A0A0K0DUQ0"/>
<dbReference type="Pfam" id="PF00274">
    <property type="entry name" value="Glycolytic"/>
    <property type="match status" value="1"/>
</dbReference>
<evidence type="ECO:0000256" key="4">
    <source>
        <dbReference type="ARBA" id="ARBA00013068"/>
    </source>
</evidence>
<evidence type="ECO:0000256" key="7">
    <source>
        <dbReference type="ARBA" id="ARBA00023239"/>
    </source>
</evidence>
<dbReference type="GO" id="GO:0004332">
    <property type="term" value="F:fructose-bisphosphate aldolase activity"/>
    <property type="evidence" value="ECO:0007669"/>
    <property type="project" value="UniProtKB-EC"/>
</dbReference>
<keyword evidence="12" id="KW-1185">Reference proteome</keyword>
<comment type="pathway">
    <text evidence="2 10">Carbohydrate degradation; glycolysis; D-glyceraldehyde 3-phosphate and glycerone phosphate from D-glucose: step 4/4.</text>
</comment>
<evidence type="ECO:0000256" key="9">
    <source>
        <dbReference type="RuleBase" id="RU003994"/>
    </source>
</evidence>
<dbReference type="FunFam" id="3.20.20.70:FF:000140">
    <property type="entry name" value="Fructose-bisphosphate aldolase"/>
    <property type="match status" value="1"/>
</dbReference>
<dbReference type="EC" id="4.1.2.13" evidence="4 9"/>
<evidence type="ECO:0000256" key="1">
    <source>
        <dbReference type="ARBA" id="ARBA00000441"/>
    </source>
</evidence>
<protein>
    <recommendedName>
        <fullName evidence="5 9">Fructose-bisphosphate aldolase</fullName>
        <ecNumber evidence="4 9">4.1.2.13</ecNumber>
    </recommendedName>
</protein>
<evidence type="ECO:0000256" key="5">
    <source>
        <dbReference type="ARBA" id="ARBA00013779"/>
    </source>
</evidence>
<dbReference type="InterPro" id="IPR029768">
    <property type="entry name" value="Aldolase_I_AS"/>
</dbReference>
<dbReference type="STRING" id="6248.A0A0K0DUQ0"/>
<comment type="similarity">
    <text evidence="3 9">Belongs to the class I fructose-bisphosphate aldolase family.</text>
</comment>
<organism evidence="13">
    <name type="scientific">Strongyloides stercoralis</name>
    <name type="common">Threadworm</name>
    <dbReference type="NCBI Taxonomy" id="6248"/>
    <lineage>
        <taxon>Eukaryota</taxon>
        <taxon>Metazoa</taxon>
        <taxon>Ecdysozoa</taxon>
        <taxon>Nematoda</taxon>
        <taxon>Chromadorea</taxon>
        <taxon>Rhabditida</taxon>
        <taxon>Tylenchina</taxon>
        <taxon>Panagrolaimomorpha</taxon>
        <taxon>Strongyloidoidea</taxon>
        <taxon>Strongyloididae</taxon>
        <taxon>Strongyloides</taxon>
    </lineage>
</organism>
<dbReference type="CDD" id="cd00948">
    <property type="entry name" value="FBP_aldolase_I_a"/>
    <property type="match status" value="1"/>
</dbReference>
<dbReference type="NCBIfam" id="NF033379">
    <property type="entry name" value="FrucBisAld_I"/>
    <property type="match status" value="1"/>
</dbReference>
<dbReference type="InterPro" id="IPR000741">
    <property type="entry name" value="FBA_I"/>
</dbReference>
<evidence type="ECO:0000256" key="2">
    <source>
        <dbReference type="ARBA" id="ARBA00004714"/>
    </source>
</evidence>
<sequence length="376" mass="40519">MVLFILLNLIMVEVGGSYSTYLTKGQEDELRGICAKILAPGKGILAADESTGTIGKRLDTIKLENNVTNRIKYRELLFTTPNLGENISGVILYEETYNQTASNGERFVDILKKKGVVPGIKLDLGVVPLAGTINEGTTQGLDNLAKRCAEFKKGGCDFAKWRCVLKIQSHTPSNVALLENANVLARYASICQQNGLVPIVEPEVLCDGDHDLARCQKVTEQTLAYVYKALSDHHVFLEGTLLKPNMVTPGQSYKGKCTPEEIGHATVTALRRALPSAVPGVVFLSGGQSELEASKNLNAINQCKLLKPWVLTFSFGRALQASVLKAWGGKDSNISEAQKTLLTRAKANGDASLGKYAGESSSSAAAESLFVANHSY</sequence>
<dbReference type="Gene3D" id="3.20.20.70">
    <property type="entry name" value="Aldolase class I"/>
    <property type="match status" value="1"/>
</dbReference>
<proteinExistence type="inferred from homology"/>
<dbReference type="WBParaSite" id="TCONS_00008502.p1">
    <property type="protein sequence ID" value="TCONS_00008502.p1"/>
    <property type="gene ID" value="XLOC_006440"/>
</dbReference>
<keyword evidence="7 9" id="KW-0456">Lyase</keyword>